<dbReference type="AlphaFoldDB" id="A0A2V4MWC8"/>
<keyword evidence="1" id="KW-0812">Transmembrane</keyword>
<name>A0A2V4MWC8_9ACTN</name>
<keyword evidence="1" id="KW-1133">Transmembrane helix</keyword>
<keyword evidence="3" id="KW-1185">Reference proteome</keyword>
<reference evidence="2 3" key="1">
    <citation type="submission" date="2018-03" db="EMBL/GenBank/DDBJ databases">
        <title>Bioinformatic expansion and discovery of thiopeptide antibiotics.</title>
        <authorList>
            <person name="Schwalen C.J."/>
            <person name="Hudson G.A."/>
            <person name="Mitchell D.A."/>
        </authorList>
    </citation>
    <scope>NUCLEOTIDE SEQUENCE [LARGE SCALE GENOMIC DNA]</scope>
    <source>
        <strain evidence="2 3">ATCC 21389</strain>
    </source>
</reference>
<feature type="transmembrane region" description="Helical" evidence="1">
    <location>
        <begin position="80"/>
        <end position="101"/>
    </location>
</feature>
<feature type="transmembrane region" description="Helical" evidence="1">
    <location>
        <begin position="21"/>
        <end position="44"/>
    </location>
</feature>
<comment type="caution">
    <text evidence="2">The sequence shown here is derived from an EMBL/GenBank/DDBJ whole genome shotgun (WGS) entry which is preliminary data.</text>
</comment>
<accession>A0A2V4MWC8</accession>
<gene>
    <name evidence="2" type="ORF">C7C46_32655</name>
</gene>
<keyword evidence="1" id="KW-0472">Membrane</keyword>
<evidence type="ECO:0000313" key="2">
    <source>
        <dbReference type="EMBL" id="PYC65345.1"/>
    </source>
</evidence>
<evidence type="ECO:0000313" key="3">
    <source>
        <dbReference type="Proteomes" id="UP000248039"/>
    </source>
</evidence>
<dbReference type="Proteomes" id="UP000248039">
    <property type="component" value="Unassembled WGS sequence"/>
</dbReference>
<dbReference type="RefSeq" id="WP_110673539.1">
    <property type="nucleotide sequence ID" value="NZ_PYBW01000213.1"/>
</dbReference>
<protein>
    <submittedName>
        <fullName evidence="2">Uncharacterized protein</fullName>
    </submittedName>
</protein>
<evidence type="ECO:0000256" key="1">
    <source>
        <dbReference type="SAM" id="Phobius"/>
    </source>
</evidence>
<sequence>MTAQIDPKPTLPTPRVDRTAWVLVGAALAWGLILLVLAAVLPIVTVQGSVVAPATPSSSTGNTGALVGLPRVTLVQHDGYGVLLLVALPTVLSLLVGLLLWLWGTGRFTAAGAAAWIVAGAVLAGGIVGFVTFLIGIAVVPTGVLLLCACVRAAPLSGSRPSAGHPSR</sequence>
<feature type="transmembrane region" description="Helical" evidence="1">
    <location>
        <begin position="108"/>
        <end position="127"/>
    </location>
</feature>
<proteinExistence type="predicted"/>
<dbReference type="EMBL" id="PYBW01000213">
    <property type="protein sequence ID" value="PYC65345.1"/>
    <property type="molecule type" value="Genomic_DNA"/>
</dbReference>
<organism evidence="2 3">
    <name type="scientific">Streptomyces tateyamensis</name>
    <dbReference type="NCBI Taxonomy" id="565073"/>
    <lineage>
        <taxon>Bacteria</taxon>
        <taxon>Bacillati</taxon>
        <taxon>Actinomycetota</taxon>
        <taxon>Actinomycetes</taxon>
        <taxon>Kitasatosporales</taxon>
        <taxon>Streptomycetaceae</taxon>
        <taxon>Streptomyces</taxon>
    </lineage>
</organism>